<dbReference type="PATRIC" id="fig|52689.4.peg.4007"/>
<proteinExistence type="predicted"/>
<sequence length="461" mass="52803">MLGTHLIQSRQTCKLGLIIVIRQLFPQESLKTAYSIMEGVFCRFADSAISIREVYQIEKKLKEWILSNPDIDYLKHQGGYYFYQADGYVVKMIYPCETNVKNMDPFSVIPYADGFIVDFGDIGRELITPLIPPDKLAAMYDKTQNWLKNINIELLNDVNDYIAGSASLKLQGMAEALHEKEISDIAVMILQQQRALRVLLISGPSSSGKTTFAQRLSTQLSVNGLKPVTLSLDDYFVNREVTPLTEDGKPDFDCMEALDLPYLQQQLIELINGKAIETPIFDFKTGHRSTQTRRLQVGHDEILVVEGIHALNPVLFLGINRNILFKVYLSSLFQLNFNLENRVPSSEVRLIRRIVRGDQFRGTHPEDTLDQWENVRRGEYQNVFKFQEESDVMFNSSLLYELNAMRTFAEASLNKIEDNSPYAQTRDRLLNILSFCEPMNTEKVPFNSILREFIGGSIYFD</sequence>
<evidence type="ECO:0000313" key="2">
    <source>
        <dbReference type="EMBL" id="KNZ40160.1"/>
    </source>
</evidence>
<dbReference type="STRING" id="52689.AKG39_19095"/>
<evidence type="ECO:0000313" key="3">
    <source>
        <dbReference type="Proteomes" id="UP000036873"/>
    </source>
</evidence>
<accession>A0A0L6TX52</accession>
<dbReference type="EMBL" id="LGYO01000082">
    <property type="protein sequence ID" value="KNZ40160.1"/>
    <property type="molecule type" value="Genomic_DNA"/>
</dbReference>
<dbReference type="InterPro" id="IPR006083">
    <property type="entry name" value="PRK/URK"/>
</dbReference>
<keyword evidence="3" id="KW-1185">Reference proteome</keyword>
<organism evidence="2 3">
    <name type="scientific">Acetobacterium bakii</name>
    <dbReference type="NCBI Taxonomy" id="52689"/>
    <lineage>
        <taxon>Bacteria</taxon>
        <taxon>Bacillati</taxon>
        <taxon>Bacillota</taxon>
        <taxon>Clostridia</taxon>
        <taxon>Eubacteriales</taxon>
        <taxon>Eubacteriaceae</taxon>
        <taxon>Acetobacterium</taxon>
    </lineage>
</organism>
<dbReference type="Proteomes" id="UP000036873">
    <property type="component" value="Unassembled WGS sequence"/>
</dbReference>
<comment type="caution">
    <text evidence="2">The sequence shown here is derived from an EMBL/GenBank/DDBJ whole genome shotgun (WGS) entry which is preliminary data.</text>
</comment>
<dbReference type="OrthoDB" id="9764644at2"/>
<dbReference type="Pfam" id="PF00485">
    <property type="entry name" value="PRK"/>
    <property type="match status" value="1"/>
</dbReference>
<dbReference type="Gene3D" id="3.40.50.300">
    <property type="entry name" value="P-loop containing nucleotide triphosphate hydrolases"/>
    <property type="match status" value="1"/>
</dbReference>
<dbReference type="PANTHER" id="PTHR10285">
    <property type="entry name" value="URIDINE KINASE"/>
    <property type="match status" value="1"/>
</dbReference>
<name>A0A0L6TX52_9FIRM</name>
<reference evidence="3" key="1">
    <citation type="submission" date="2015-07" db="EMBL/GenBank/DDBJ databases">
        <title>Draft genome sequence of Acetobacterium bakii DSM 8293, a potential psychrophilic chemical producer through syngas fermentation.</title>
        <authorList>
            <person name="Song Y."/>
            <person name="Hwang S."/>
            <person name="Cho B.-K."/>
        </authorList>
    </citation>
    <scope>NUCLEOTIDE SEQUENCE [LARGE SCALE GENOMIC DNA]</scope>
    <source>
        <strain evidence="3">DSM 8239</strain>
    </source>
</reference>
<dbReference type="RefSeq" id="WP_050741998.1">
    <property type="nucleotide sequence ID" value="NZ_LGYO01000082.1"/>
</dbReference>
<dbReference type="InterPro" id="IPR027417">
    <property type="entry name" value="P-loop_NTPase"/>
</dbReference>
<dbReference type="SUPFAM" id="SSF52540">
    <property type="entry name" value="P-loop containing nucleoside triphosphate hydrolases"/>
    <property type="match status" value="1"/>
</dbReference>
<evidence type="ECO:0000259" key="1">
    <source>
        <dbReference type="Pfam" id="PF00485"/>
    </source>
</evidence>
<feature type="domain" description="Phosphoribulokinase/uridine kinase" evidence="1">
    <location>
        <begin position="201"/>
        <end position="394"/>
    </location>
</feature>
<dbReference type="AlphaFoldDB" id="A0A0L6TX52"/>
<dbReference type="GO" id="GO:0016301">
    <property type="term" value="F:kinase activity"/>
    <property type="evidence" value="ECO:0007669"/>
    <property type="project" value="InterPro"/>
</dbReference>
<gene>
    <name evidence="2" type="ORF">AKG39_19095</name>
</gene>
<protein>
    <recommendedName>
        <fullName evidence="1">Phosphoribulokinase/uridine kinase domain-containing protein</fullName>
    </recommendedName>
</protein>
<dbReference type="CDD" id="cd02028">
    <property type="entry name" value="UMPK_like"/>
    <property type="match status" value="1"/>
</dbReference>
<dbReference type="GO" id="GO:0005524">
    <property type="term" value="F:ATP binding"/>
    <property type="evidence" value="ECO:0007669"/>
    <property type="project" value="InterPro"/>
</dbReference>